<keyword evidence="3" id="KW-1185">Reference proteome</keyword>
<reference evidence="2 3" key="1">
    <citation type="submission" date="2024-08" db="EMBL/GenBank/DDBJ databases">
        <authorList>
            <person name="Cucini C."/>
            <person name="Frati F."/>
        </authorList>
    </citation>
    <scope>NUCLEOTIDE SEQUENCE [LARGE SCALE GENOMIC DNA]</scope>
</reference>
<dbReference type="CDD" id="cd00161">
    <property type="entry name" value="beta-trefoil_Ricin-like"/>
    <property type="match status" value="1"/>
</dbReference>
<gene>
    <name evidence="2" type="ORF">ODALV1_LOCUS15564</name>
</gene>
<keyword evidence="1" id="KW-1133">Transmembrane helix</keyword>
<keyword evidence="1" id="KW-0472">Membrane</keyword>
<evidence type="ECO:0000313" key="2">
    <source>
        <dbReference type="EMBL" id="CAL8112261.1"/>
    </source>
</evidence>
<sequence>MEQLRLIFYFMLVATTLVSFSSTQIFLDNERFYYIKNALDSSYLRVEKSGSPCQGIGSVGTSSFLNTSSIAYRWKYIVFMEEVTFLDIEWTEMQLHLNQLSRYASAGRGSHCLPLYRRLNVTEVSGNLYRLQDVESELCLASQGNGSQVLWDICNQFWSQQWEFIMV</sequence>
<feature type="transmembrane region" description="Helical" evidence="1">
    <location>
        <begin position="6"/>
        <end position="27"/>
    </location>
</feature>
<comment type="caution">
    <text evidence="2">The sequence shown here is derived from an EMBL/GenBank/DDBJ whole genome shotgun (WGS) entry which is preliminary data.</text>
</comment>
<dbReference type="Proteomes" id="UP001642540">
    <property type="component" value="Unassembled WGS sequence"/>
</dbReference>
<organism evidence="2 3">
    <name type="scientific">Orchesella dallaii</name>
    <dbReference type="NCBI Taxonomy" id="48710"/>
    <lineage>
        <taxon>Eukaryota</taxon>
        <taxon>Metazoa</taxon>
        <taxon>Ecdysozoa</taxon>
        <taxon>Arthropoda</taxon>
        <taxon>Hexapoda</taxon>
        <taxon>Collembola</taxon>
        <taxon>Entomobryomorpha</taxon>
        <taxon>Entomobryoidea</taxon>
        <taxon>Orchesellidae</taxon>
        <taxon>Orchesellinae</taxon>
        <taxon>Orchesella</taxon>
    </lineage>
</organism>
<accession>A0ABP1QZC3</accession>
<dbReference type="InterPro" id="IPR035992">
    <property type="entry name" value="Ricin_B-like_lectins"/>
</dbReference>
<protein>
    <submittedName>
        <fullName evidence="2">Uncharacterized protein</fullName>
    </submittedName>
</protein>
<name>A0ABP1QZC3_9HEXA</name>
<evidence type="ECO:0000313" key="3">
    <source>
        <dbReference type="Proteomes" id="UP001642540"/>
    </source>
</evidence>
<keyword evidence="1" id="KW-0812">Transmembrane</keyword>
<dbReference type="EMBL" id="CAXLJM020000048">
    <property type="protein sequence ID" value="CAL8112261.1"/>
    <property type="molecule type" value="Genomic_DNA"/>
</dbReference>
<dbReference type="SUPFAM" id="SSF50370">
    <property type="entry name" value="Ricin B-like lectins"/>
    <property type="match status" value="1"/>
</dbReference>
<proteinExistence type="predicted"/>
<evidence type="ECO:0000256" key="1">
    <source>
        <dbReference type="SAM" id="Phobius"/>
    </source>
</evidence>